<dbReference type="STRING" id="550983.A4R26_29725"/>
<keyword evidence="2" id="KW-1185">Reference proteome</keyword>
<gene>
    <name evidence="1" type="ORF">A4R26_29725</name>
</gene>
<dbReference type="Proteomes" id="UP000192276">
    <property type="component" value="Unassembled WGS sequence"/>
</dbReference>
<dbReference type="EMBL" id="LWBP01000219">
    <property type="protein sequence ID" value="OQP51197.1"/>
    <property type="molecule type" value="Genomic_DNA"/>
</dbReference>
<reference evidence="2" key="1">
    <citation type="submission" date="2016-04" db="EMBL/GenBank/DDBJ databases">
        <authorList>
            <person name="Chen L."/>
            <person name="Zhuang W."/>
            <person name="Wang G."/>
        </authorList>
    </citation>
    <scope>NUCLEOTIDE SEQUENCE [LARGE SCALE GENOMIC DNA]</scope>
    <source>
        <strain evidence="2">208</strain>
    </source>
</reference>
<organism evidence="1 2">
    <name type="scientific">Niastella populi</name>
    <dbReference type="NCBI Taxonomy" id="550983"/>
    <lineage>
        <taxon>Bacteria</taxon>
        <taxon>Pseudomonadati</taxon>
        <taxon>Bacteroidota</taxon>
        <taxon>Chitinophagia</taxon>
        <taxon>Chitinophagales</taxon>
        <taxon>Chitinophagaceae</taxon>
        <taxon>Niastella</taxon>
    </lineage>
</organism>
<dbReference type="AlphaFoldDB" id="A0A1V9EYM1"/>
<name>A0A1V9EYM1_9BACT</name>
<evidence type="ECO:0000313" key="1">
    <source>
        <dbReference type="EMBL" id="OQP51197.1"/>
    </source>
</evidence>
<accession>A0A1V9EYM1</accession>
<sequence>MVERQAPRYEGKLKVNTAVSFKLQAESKYSCKLQASSCKPQAARCKPQAARCKLQANTGFRKLKPKGVKNLLRLFADKVRRNSINNHHTS</sequence>
<protein>
    <submittedName>
        <fullName evidence="1">Uncharacterized protein</fullName>
    </submittedName>
</protein>
<proteinExistence type="predicted"/>
<evidence type="ECO:0000313" key="2">
    <source>
        <dbReference type="Proteomes" id="UP000192276"/>
    </source>
</evidence>
<comment type="caution">
    <text evidence="1">The sequence shown here is derived from an EMBL/GenBank/DDBJ whole genome shotgun (WGS) entry which is preliminary data.</text>
</comment>